<evidence type="ECO:0000313" key="2">
    <source>
        <dbReference type="Proteomes" id="UP000000292"/>
    </source>
</evidence>
<gene>
    <name evidence="1" type="ordered locus">TC41_2628</name>
</gene>
<dbReference type="AlphaFoldDB" id="F8II44"/>
<reference evidence="1 2" key="1">
    <citation type="journal article" date="2011" name="J. Bacteriol.">
        <title>Complete Genome Sequence of Alicyclobacillus acidocaldarius Strain Tc-4-1.</title>
        <authorList>
            <person name="Chen Y."/>
            <person name="He Y."/>
            <person name="Zhang B."/>
            <person name="Yang J."/>
            <person name="Li W."/>
            <person name="Dong Z."/>
            <person name="Hu S."/>
        </authorList>
    </citation>
    <scope>NUCLEOTIDE SEQUENCE [LARGE SCALE GENOMIC DNA]</scope>
    <source>
        <strain evidence="1 2">Tc-4-1</strain>
    </source>
</reference>
<name>F8II44_ALIAT</name>
<protein>
    <submittedName>
        <fullName evidence="1">Uncharacterized protein</fullName>
    </submittedName>
</protein>
<sequence>MAHCCPAPFYHIPLVGPRRLVAARKRPHTQRDARRVDTLHRIDYDVHKIHRAKAMKERVRPPGRCREPVEGANWSVPRTEVHSGAAW</sequence>
<organism evidence="1 2">
    <name type="scientific">Alicyclobacillus acidocaldarius (strain Tc-4-1)</name>
    <name type="common">Bacillus acidocaldarius</name>
    <dbReference type="NCBI Taxonomy" id="1048834"/>
    <lineage>
        <taxon>Bacteria</taxon>
        <taxon>Bacillati</taxon>
        <taxon>Bacillota</taxon>
        <taxon>Bacilli</taxon>
        <taxon>Bacillales</taxon>
        <taxon>Alicyclobacillaceae</taxon>
        <taxon>Alicyclobacillus</taxon>
    </lineage>
</organism>
<dbReference type="EMBL" id="CP002902">
    <property type="protein sequence ID" value="AEJ44523.1"/>
    <property type="molecule type" value="Genomic_DNA"/>
</dbReference>
<dbReference type="PATRIC" id="fig|1048834.4.peg.2486"/>
<dbReference type="KEGG" id="aad:TC41_2628"/>
<dbReference type="Proteomes" id="UP000000292">
    <property type="component" value="Chromosome"/>
</dbReference>
<reference evidence="2" key="2">
    <citation type="submission" date="2011-06" db="EMBL/GenBank/DDBJ databases">
        <title>The complete genome sequence of Alicyclobacillus acidocaldarius sp. Tc-4-1.</title>
        <authorList>
            <person name="Chen Y."/>
            <person name="He Y."/>
            <person name="Dong Z."/>
            <person name="Hu S."/>
        </authorList>
    </citation>
    <scope>NUCLEOTIDE SEQUENCE [LARGE SCALE GENOMIC DNA]</scope>
    <source>
        <strain evidence="2">Tc-4-1</strain>
    </source>
</reference>
<dbReference type="HOGENOM" id="CLU_2476485_0_0_9"/>
<accession>F8II44</accession>
<evidence type="ECO:0000313" key="1">
    <source>
        <dbReference type="EMBL" id="AEJ44523.1"/>
    </source>
</evidence>
<proteinExistence type="predicted"/>
<dbReference type="STRING" id="1048834.TC41_2628"/>